<feature type="domain" description="Tubulin/FtsZ 2-layer sandwich" evidence="8">
    <location>
        <begin position="208"/>
        <end position="325"/>
    </location>
</feature>
<evidence type="ECO:0000259" key="8">
    <source>
        <dbReference type="SMART" id="SM00865"/>
    </source>
</evidence>
<dbReference type="GO" id="GO:0005737">
    <property type="term" value="C:cytoplasm"/>
    <property type="evidence" value="ECO:0007669"/>
    <property type="project" value="UniProtKB-SubCell"/>
</dbReference>
<sequence length="374" mass="39238">MNWEVVDQNNQQARIKVIGVGGAGGNAVIHMINHDIQGVDFICANTDTQALARADGAISLKLGSNLTKGLGAGANPEVGRQAAEGDREAIQELLGDADMIFITAGMGGGTGTGAAPVVASIAKEMGALTVAVVTKPFKFEGKRRMTSAEQGLAALVEEVDSLITIPNQRLIEVLGGNTTMTDAFAKADDVLKGAVQGISDIIMKDGLINVDFNDVRTVMSEKGIAMMGTGRSSGKDRASEAASQAVGSELLEDIDLKDARGVLVNITGKEPTLNDYEEVSNIVEEFTAEDAYVIYGTVIDKDIDDDLLVTIVATGVNQKAPTLAVDNKRSASIKLNPVGLGKEVQVNTSQEVGTSSAEALDFLDVPTFMRKQVD</sequence>
<organism evidence="9 10">
    <name type="scientific">SAR86 cluster bacterium</name>
    <dbReference type="NCBI Taxonomy" id="2030880"/>
    <lineage>
        <taxon>Bacteria</taxon>
        <taxon>Pseudomonadati</taxon>
        <taxon>Pseudomonadota</taxon>
        <taxon>Gammaproteobacteria</taxon>
        <taxon>SAR86 cluster</taxon>
    </lineage>
</organism>
<evidence type="ECO:0000313" key="10">
    <source>
        <dbReference type="Proteomes" id="UP000705230"/>
    </source>
</evidence>
<dbReference type="SUPFAM" id="SSF52490">
    <property type="entry name" value="Tubulin nucleotide-binding domain-like"/>
    <property type="match status" value="1"/>
</dbReference>
<comment type="subunit">
    <text evidence="4">Homodimer. Polymerizes to form a dynamic ring structure in a strictly GTP-dependent manner. Interacts directly with several other division proteins.</text>
</comment>
<keyword evidence="4 6" id="KW-0131">Cell cycle</keyword>
<dbReference type="FunFam" id="3.40.50.1440:FF:000001">
    <property type="entry name" value="Cell division protein FtsZ"/>
    <property type="match status" value="1"/>
</dbReference>
<evidence type="ECO:0000256" key="5">
    <source>
        <dbReference type="NCBIfam" id="TIGR00065"/>
    </source>
</evidence>
<name>A0A937M176_9GAMM</name>
<comment type="function">
    <text evidence="4 6">Essential cell division protein that forms a contractile ring structure (Z ring) at the future cell division site. The regulation of the ring assembly controls the timing and the location of cell division. One of the functions of the FtsZ ring is to recruit other cell division proteins to the septum to produce a new cell wall between the dividing cells. Binds GTP and shows GTPase activity.</text>
</comment>
<dbReference type="SMART" id="SM00865">
    <property type="entry name" value="Tubulin_C"/>
    <property type="match status" value="1"/>
</dbReference>
<dbReference type="InterPro" id="IPR037103">
    <property type="entry name" value="Tubulin/FtsZ-like_C"/>
</dbReference>
<keyword evidence="2 4" id="KW-0547">Nucleotide-binding</keyword>
<evidence type="ECO:0000256" key="4">
    <source>
        <dbReference type="HAMAP-Rule" id="MF_00909"/>
    </source>
</evidence>
<evidence type="ECO:0000256" key="2">
    <source>
        <dbReference type="ARBA" id="ARBA00022741"/>
    </source>
</evidence>
<dbReference type="PANTHER" id="PTHR30314:SF3">
    <property type="entry name" value="MITOCHONDRIAL DIVISION PROTEIN FSZA"/>
    <property type="match status" value="1"/>
</dbReference>
<dbReference type="InterPro" id="IPR024757">
    <property type="entry name" value="FtsZ_C"/>
</dbReference>
<keyword evidence="4 6" id="KW-0132">Cell division</keyword>
<dbReference type="Proteomes" id="UP000705230">
    <property type="component" value="Unassembled WGS sequence"/>
</dbReference>
<dbReference type="Gene3D" id="3.40.50.1440">
    <property type="entry name" value="Tubulin/FtsZ, GTPase domain"/>
    <property type="match status" value="1"/>
</dbReference>
<dbReference type="Pfam" id="PF00091">
    <property type="entry name" value="Tubulin"/>
    <property type="match status" value="1"/>
</dbReference>
<dbReference type="InterPro" id="IPR036525">
    <property type="entry name" value="Tubulin/FtsZ_GTPase_sf"/>
</dbReference>
<protein>
    <recommendedName>
        <fullName evidence="4 5">Cell division protein FtsZ</fullName>
    </recommendedName>
</protein>
<dbReference type="Gene3D" id="3.30.1330.20">
    <property type="entry name" value="Tubulin/FtsZ, C-terminal domain"/>
    <property type="match status" value="1"/>
</dbReference>
<dbReference type="CDD" id="cd02201">
    <property type="entry name" value="FtsZ_type1"/>
    <property type="match status" value="1"/>
</dbReference>
<evidence type="ECO:0000256" key="6">
    <source>
        <dbReference type="RuleBase" id="RU000631"/>
    </source>
</evidence>
<evidence type="ECO:0000256" key="1">
    <source>
        <dbReference type="ARBA" id="ARBA00009690"/>
    </source>
</evidence>
<dbReference type="GO" id="GO:0005525">
    <property type="term" value="F:GTP binding"/>
    <property type="evidence" value="ECO:0007669"/>
    <property type="project" value="UniProtKB-UniRule"/>
</dbReference>
<dbReference type="GO" id="GO:0003924">
    <property type="term" value="F:GTPase activity"/>
    <property type="evidence" value="ECO:0007669"/>
    <property type="project" value="UniProtKB-UniRule"/>
</dbReference>
<comment type="caution">
    <text evidence="9">The sequence shown here is derived from an EMBL/GenBank/DDBJ whole genome shotgun (WGS) entry which is preliminary data.</text>
</comment>
<feature type="binding site" evidence="4">
    <location>
        <position position="140"/>
    </location>
    <ligand>
        <name>GTP</name>
        <dbReference type="ChEBI" id="CHEBI:37565"/>
    </ligand>
</feature>
<dbReference type="SMART" id="SM00864">
    <property type="entry name" value="Tubulin"/>
    <property type="match status" value="1"/>
</dbReference>
<dbReference type="InterPro" id="IPR020805">
    <property type="entry name" value="Cell_div_FtsZ_CS"/>
</dbReference>
<dbReference type="AlphaFoldDB" id="A0A937M176"/>
<dbReference type="HAMAP" id="MF_00909">
    <property type="entry name" value="FtsZ"/>
    <property type="match status" value="1"/>
</dbReference>
<dbReference type="EMBL" id="JADHSG010000002">
    <property type="protein sequence ID" value="MBL6903014.1"/>
    <property type="molecule type" value="Genomic_DNA"/>
</dbReference>
<reference evidence="9" key="1">
    <citation type="submission" date="2020-10" db="EMBL/GenBank/DDBJ databases">
        <title>Microbiome of the Black Sea water column analyzed by genome centric metagenomics.</title>
        <authorList>
            <person name="Cabello-Yeves P.J."/>
            <person name="Callieri C."/>
            <person name="Picazo A."/>
            <person name="Mehrshad M."/>
            <person name="Haro-Moreno J.M."/>
            <person name="Roda-Garcia J."/>
            <person name="Dzembekova N."/>
            <person name="Slabakova V."/>
            <person name="Slabakova N."/>
            <person name="Moncheva S."/>
            <person name="Rodriguez-Valera F."/>
        </authorList>
    </citation>
    <scope>NUCLEOTIDE SEQUENCE</scope>
    <source>
        <strain evidence="9">BS30m-G43</strain>
    </source>
</reference>
<feature type="binding site" evidence="4">
    <location>
        <begin position="22"/>
        <end position="26"/>
    </location>
    <ligand>
        <name>GTP</name>
        <dbReference type="ChEBI" id="CHEBI:37565"/>
    </ligand>
</feature>
<keyword evidence="4 6" id="KW-0717">Septation</keyword>
<dbReference type="PROSITE" id="PS01135">
    <property type="entry name" value="FTSZ_2"/>
    <property type="match status" value="1"/>
</dbReference>
<evidence type="ECO:0000259" key="7">
    <source>
        <dbReference type="SMART" id="SM00864"/>
    </source>
</evidence>
<keyword evidence="4" id="KW-0963">Cytoplasm</keyword>
<dbReference type="SUPFAM" id="SSF55307">
    <property type="entry name" value="Tubulin C-terminal domain-like"/>
    <property type="match status" value="1"/>
</dbReference>
<dbReference type="PRINTS" id="PR00423">
    <property type="entry name" value="CELLDVISFTSZ"/>
</dbReference>
<dbReference type="GO" id="GO:0051258">
    <property type="term" value="P:protein polymerization"/>
    <property type="evidence" value="ECO:0007669"/>
    <property type="project" value="UniProtKB-UniRule"/>
</dbReference>
<feature type="binding site" evidence="4">
    <location>
        <position position="188"/>
    </location>
    <ligand>
        <name>GTP</name>
        <dbReference type="ChEBI" id="CHEBI:37565"/>
    </ligand>
</feature>
<dbReference type="GO" id="GO:0032153">
    <property type="term" value="C:cell division site"/>
    <property type="evidence" value="ECO:0007669"/>
    <property type="project" value="UniProtKB-UniRule"/>
</dbReference>
<proteinExistence type="inferred from homology"/>
<feature type="domain" description="Tubulin/FtsZ GTPase" evidence="7">
    <location>
        <begin position="14"/>
        <end position="206"/>
    </location>
</feature>
<dbReference type="Pfam" id="PF12327">
    <property type="entry name" value="FtsZ_C"/>
    <property type="match status" value="1"/>
</dbReference>
<dbReference type="InterPro" id="IPR018316">
    <property type="entry name" value="Tubulin/FtsZ_2-layer-sand-dom"/>
</dbReference>
<dbReference type="InterPro" id="IPR000158">
    <property type="entry name" value="Cell_div_FtsZ"/>
</dbReference>
<evidence type="ECO:0000256" key="3">
    <source>
        <dbReference type="ARBA" id="ARBA00023134"/>
    </source>
</evidence>
<feature type="binding site" evidence="4">
    <location>
        <position position="144"/>
    </location>
    <ligand>
        <name>GTP</name>
        <dbReference type="ChEBI" id="CHEBI:37565"/>
    </ligand>
</feature>
<dbReference type="PANTHER" id="PTHR30314">
    <property type="entry name" value="CELL DIVISION PROTEIN FTSZ-RELATED"/>
    <property type="match status" value="1"/>
</dbReference>
<feature type="binding site" evidence="4">
    <location>
        <begin position="109"/>
        <end position="111"/>
    </location>
    <ligand>
        <name>GTP</name>
        <dbReference type="ChEBI" id="CHEBI:37565"/>
    </ligand>
</feature>
<dbReference type="InterPro" id="IPR008280">
    <property type="entry name" value="Tub_FtsZ_C"/>
</dbReference>
<accession>A0A937M176</accession>
<dbReference type="InterPro" id="IPR003008">
    <property type="entry name" value="Tubulin_FtsZ_GTPase"/>
</dbReference>
<dbReference type="GO" id="GO:0000917">
    <property type="term" value="P:division septum assembly"/>
    <property type="evidence" value="ECO:0007669"/>
    <property type="project" value="UniProtKB-KW"/>
</dbReference>
<dbReference type="GO" id="GO:0043093">
    <property type="term" value="P:FtsZ-dependent cytokinesis"/>
    <property type="evidence" value="ECO:0007669"/>
    <property type="project" value="UniProtKB-UniRule"/>
</dbReference>
<evidence type="ECO:0000313" key="9">
    <source>
        <dbReference type="EMBL" id="MBL6903014.1"/>
    </source>
</evidence>
<comment type="similarity">
    <text evidence="1 4 6">Belongs to the FtsZ family.</text>
</comment>
<dbReference type="InterPro" id="IPR045061">
    <property type="entry name" value="FtsZ/CetZ"/>
</dbReference>
<dbReference type="PROSITE" id="PS01134">
    <property type="entry name" value="FTSZ_1"/>
    <property type="match status" value="1"/>
</dbReference>
<comment type="subcellular location">
    <subcellularLocation>
        <location evidence="4">Cytoplasm</location>
    </subcellularLocation>
    <text evidence="4">Assembles at midcell at the inner surface of the cytoplasmic membrane.</text>
</comment>
<keyword evidence="3 4" id="KW-0342">GTP-binding</keyword>
<dbReference type="NCBIfam" id="TIGR00065">
    <property type="entry name" value="ftsZ"/>
    <property type="match status" value="1"/>
</dbReference>
<gene>
    <name evidence="4 9" type="primary">ftsZ</name>
    <name evidence="9" type="ORF">ISR29_02320</name>
</gene>